<dbReference type="AlphaFoldDB" id="A0A2J7ZHM2"/>
<sequence length="634" mass="65222">ADEDLQQLLASAEVGAGEGGASDPPAVPAPRLALSNVTLVVLEAEWRALAAAVLLQHAPHSMQAAQQQQQEERRHLQRGAHRRHLAGAGEELAVAQAGEAPAAPTAAARALLQAAGKRKKAPPSPPNPPSPPSPPLPPSPPPLPPMPPPSPPFSPTTRAALLGFAAASRVASYDHTAGVLVLAEARWYGVHGKDVTVTYRLPYDAPTDAVLLPYPPLVLPYQELADLNIDVTVDFSPPPPAAPAPSHPSTTPIYYPSLPGTLPSQAARSTPPAALGPSGGAPVQPVPPSPGPSPQQWPPALAPLESPRPQPTEQSPELLQAADGTYAGVASGGDQSKWRVPVVAAASAVGGVVVLAALLLGVLALRRALRRADASKAAALKANASSFGSFARTDIAPSSSAAEASGSDSAAGAHDGACVALDMSLAAAARTAKPSEVGLQLGAGSREGEAERGPAEEEQEAWCPPPKMPTASRRVLQLALLRSVVPSTAPDTPVSRNFAVQSGLDVGVSGSTLSNLAMLLGDSLLAEESAAMAGSFMQDLNTYFGDLQDSLLCRLDSQQPGQELAAAAAGQISVDHNRHARPRNRPFYRTGKANAEDGAQLSRAIRTLEAELRDPDLSIHVFLGSGAWGMVYGG</sequence>
<evidence type="ECO:0000256" key="1">
    <source>
        <dbReference type="SAM" id="MobiDB-lite"/>
    </source>
</evidence>
<protein>
    <submittedName>
        <fullName evidence="3">Uncharacterized protein</fullName>
    </submittedName>
</protein>
<feature type="compositionally biased region" description="Pro residues" evidence="1">
    <location>
        <begin position="284"/>
        <end position="310"/>
    </location>
</feature>
<dbReference type="EMBL" id="PGGS01002172">
    <property type="protein sequence ID" value="PNG99775.1"/>
    <property type="molecule type" value="Genomic_DNA"/>
</dbReference>
<reference evidence="3 4" key="1">
    <citation type="journal article" date="2017" name="Mol. Biol. Evol.">
        <title>The 4-celled Tetrabaena socialis nuclear genome reveals the essential components for genetic control of cell number at the origin of multicellularity in the volvocine lineage.</title>
        <authorList>
            <person name="Featherston J."/>
            <person name="Arakaki Y."/>
            <person name="Hanschen E.R."/>
            <person name="Ferris P.J."/>
            <person name="Michod R.E."/>
            <person name="Olson B.J.S.C."/>
            <person name="Nozaki H."/>
            <person name="Durand P.M."/>
        </authorList>
    </citation>
    <scope>NUCLEOTIDE SEQUENCE [LARGE SCALE GENOMIC DNA]</scope>
    <source>
        <strain evidence="3 4">NIES-571</strain>
    </source>
</reference>
<feature type="compositionally biased region" description="Basic and acidic residues" evidence="1">
    <location>
        <begin position="446"/>
        <end position="455"/>
    </location>
</feature>
<gene>
    <name evidence="3" type="ORF">TSOC_014441</name>
</gene>
<feature type="compositionally biased region" description="Low complexity" evidence="1">
    <location>
        <begin position="271"/>
        <end position="283"/>
    </location>
</feature>
<keyword evidence="4" id="KW-1185">Reference proteome</keyword>
<keyword evidence="2" id="KW-1133">Transmembrane helix</keyword>
<evidence type="ECO:0000256" key="2">
    <source>
        <dbReference type="SAM" id="Phobius"/>
    </source>
</evidence>
<keyword evidence="2" id="KW-0472">Membrane</keyword>
<evidence type="ECO:0000313" key="4">
    <source>
        <dbReference type="Proteomes" id="UP000236333"/>
    </source>
</evidence>
<feature type="region of interest" description="Disordered" evidence="1">
    <location>
        <begin position="438"/>
        <end position="467"/>
    </location>
</feature>
<evidence type="ECO:0000313" key="3">
    <source>
        <dbReference type="EMBL" id="PNG99775.1"/>
    </source>
</evidence>
<proteinExistence type="predicted"/>
<dbReference type="Proteomes" id="UP000236333">
    <property type="component" value="Unassembled WGS sequence"/>
</dbReference>
<accession>A0A2J7ZHM2</accession>
<feature type="region of interest" description="Disordered" evidence="1">
    <location>
        <begin position="112"/>
        <end position="154"/>
    </location>
</feature>
<feature type="region of interest" description="Disordered" evidence="1">
    <location>
        <begin position="62"/>
        <end position="83"/>
    </location>
</feature>
<organism evidence="3 4">
    <name type="scientific">Tetrabaena socialis</name>
    <dbReference type="NCBI Taxonomy" id="47790"/>
    <lineage>
        <taxon>Eukaryota</taxon>
        <taxon>Viridiplantae</taxon>
        <taxon>Chlorophyta</taxon>
        <taxon>core chlorophytes</taxon>
        <taxon>Chlorophyceae</taxon>
        <taxon>CS clade</taxon>
        <taxon>Chlamydomonadales</taxon>
        <taxon>Tetrabaenaceae</taxon>
        <taxon>Tetrabaena</taxon>
    </lineage>
</organism>
<feature type="compositionally biased region" description="Pro residues" evidence="1">
    <location>
        <begin position="122"/>
        <end position="154"/>
    </location>
</feature>
<feature type="non-terminal residue" evidence="3">
    <location>
        <position position="1"/>
    </location>
</feature>
<keyword evidence="2" id="KW-0812">Transmembrane</keyword>
<feature type="transmembrane region" description="Helical" evidence="2">
    <location>
        <begin position="342"/>
        <end position="365"/>
    </location>
</feature>
<comment type="caution">
    <text evidence="3">The sequence shown here is derived from an EMBL/GenBank/DDBJ whole genome shotgun (WGS) entry which is preliminary data.</text>
</comment>
<feature type="non-terminal residue" evidence="3">
    <location>
        <position position="634"/>
    </location>
</feature>
<name>A0A2J7ZHM2_9CHLO</name>
<feature type="region of interest" description="Disordered" evidence="1">
    <location>
        <begin position="238"/>
        <end position="316"/>
    </location>
</feature>